<proteinExistence type="predicted"/>
<accession>A0A269TJA6</accession>
<dbReference type="OrthoDB" id="9784736at2"/>
<dbReference type="CDD" id="cd02440">
    <property type="entry name" value="AdoMet_MTases"/>
    <property type="match status" value="1"/>
</dbReference>
<dbReference type="PANTHER" id="PTHR32319:SF0">
    <property type="entry name" value="BACTERIAL HEMOLYSIN-LIKE PROTEIN"/>
    <property type="match status" value="1"/>
</dbReference>
<dbReference type="Proteomes" id="UP000216943">
    <property type="component" value="Unassembled WGS sequence"/>
</dbReference>
<dbReference type="EMBL" id="NQNY01000017">
    <property type="protein sequence ID" value="PAK20968.1"/>
    <property type="molecule type" value="Genomic_DNA"/>
</dbReference>
<dbReference type="Gene3D" id="3.40.50.150">
    <property type="entry name" value="Vaccinia Virus protein VP39"/>
    <property type="match status" value="1"/>
</dbReference>
<evidence type="ECO:0000313" key="5">
    <source>
        <dbReference type="Proteomes" id="UP000216943"/>
    </source>
</evidence>
<dbReference type="InterPro" id="IPR029063">
    <property type="entry name" value="SAM-dependent_MTases_sf"/>
</dbReference>
<keyword evidence="1 2" id="KW-0694">RNA-binding</keyword>
<protein>
    <recommendedName>
        <fullName evidence="3">Ribosomal RNA methyltransferase FtsJ domain-containing protein</fullName>
    </recommendedName>
</protein>
<dbReference type="InterPro" id="IPR047048">
    <property type="entry name" value="TlyA"/>
</dbReference>
<sequence length="248" mass="28523">MENKVMTLLEFLISQGYSEFAAKGLIMSMRVRVNNSYENSLKFKIRSTDKIIVKDSKEYVSRGANKLKSVFDNFDINVENKVIIDVGASTGGFTQYLLTKNPKKIYALDAGTNQLDYSLRINEKVLSIEKTHFNKIGELDFKNEIDFLIADVSFISLKKLVPIMKNDLVNCNDFLLLFKPQFEAKKEDVSEAGFVEEALHERMINDFIMFANSFGFDIKRVIKSEVKGKKSGNQEYFIYCKRGSDERY</sequence>
<gene>
    <name evidence="4" type="ORF">CJJ23_04475</name>
</gene>
<name>A0A269TJA6_9BACT</name>
<comment type="caution">
    <text evidence="4">The sequence shown here is derived from an EMBL/GenBank/DDBJ whole genome shotgun (WGS) entry which is preliminary data.</text>
</comment>
<organism evidence="4 5">
    <name type="scientific">Mycoplasmopsis agassizii</name>
    <dbReference type="NCBI Taxonomy" id="33922"/>
    <lineage>
        <taxon>Bacteria</taxon>
        <taxon>Bacillati</taxon>
        <taxon>Mycoplasmatota</taxon>
        <taxon>Mycoplasmoidales</taxon>
        <taxon>Metamycoplasmataceae</taxon>
        <taxon>Mycoplasmopsis</taxon>
    </lineage>
</organism>
<dbReference type="GO" id="GO:0008168">
    <property type="term" value="F:methyltransferase activity"/>
    <property type="evidence" value="ECO:0007669"/>
    <property type="project" value="InterPro"/>
</dbReference>
<dbReference type="SUPFAM" id="SSF53335">
    <property type="entry name" value="S-adenosyl-L-methionine-dependent methyltransferases"/>
    <property type="match status" value="1"/>
</dbReference>
<dbReference type="GO" id="GO:0003723">
    <property type="term" value="F:RNA binding"/>
    <property type="evidence" value="ECO:0007669"/>
    <property type="project" value="UniProtKB-KW"/>
</dbReference>
<evidence type="ECO:0000256" key="2">
    <source>
        <dbReference type="PROSITE-ProRule" id="PRU00182"/>
    </source>
</evidence>
<evidence type="ECO:0000313" key="4">
    <source>
        <dbReference type="EMBL" id="PAK20968.1"/>
    </source>
</evidence>
<dbReference type="PROSITE" id="PS50889">
    <property type="entry name" value="S4"/>
    <property type="match status" value="1"/>
</dbReference>
<evidence type="ECO:0000259" key="3">
    <source>
        <dbReference type="Pfam" id="PF01728"/>
    </source>
</evidence>
<dbReference type="PANTHER" id="PTHR32319">
    <property type="entry name" value="BACTERIAL HEMOLYSIN-LIKE PROTEIN"/>
    <property type="match status" value="1"/>
</dbReference>
<dbReference type="InterPro" id="IPR002877">
    <property type="entry name" value="RNA_MeTrfase_FtsJ_dom"/>
</dbReference>
<dbReference type="RefSeq" id="WP_095335148.1">
    <property type="nucleotide sequence ID" value="NZ_NQNY01000017.1"/>
</dbReference>
<feature type="domain" description="Ribosomal RNA methyltransferase FtsJ" evidence="3">
    <location>
        <begin position="59"/>
        <end position="240"/>
    </location>
</feature>
<dbReference type="AlphaFoldDB" id="A0A269TJA6"/>
<reference evidence="5" key="1">
    <citation type="submission" date="2017-08" db="EMBL/GenBank/DDBJ databases">
        <authorList>
            <person name="Alvarez-Ponce D."/>
            <person name="Weitzman C.L."/>
            <person name="Tillett R.L."/>
            <person name="Sandmeier F.C."/>
            <person name="Tracy C.R."/>
        </authorList>
    </citation>
    <scope>NUCLEOTIDE SEQUENCE [LARGE SCALE GENOMIC DNA]</scope>
    <source>
        <strain evidence="5">723</strain>
    </source>
</reference>
<dbReference type="GO" id="GO:0032259">
    <property type="term" value="P:methylation"/>
    <property type="evidence" value="ECO:0007669"/>
    <property type="project" value="InterPro"/>
</dbReference>
<dbReference type="Pfam" id="PF01728">
    <property type="entry name" value="FtsJ"/>
    <property type="match status" value="1"/>
</dbReference>
<evidence type="ECO:0000256" key="1">
    <source>
        <dbReference type="ARBA" id="ARBA00022884"/>
    </source>
</evidence>